<protein>
    <submittedName>
        <fullName evidence="2">Uncharacterized protein</fullName>
    </submittedName>
</protein>
<dbReference type="EMBL" id="RXGB01012746">
    <property type="protein sequence ID" value="TMW83248.1"/>
    <property type="molecule type" value="Genomic_DNA"/>
</dbReference>
<gene>
    <name evidence="2" type="ORF">EJD97_002388</name>
</gene>
<name>A0A6N2ANF1_SOLCI</name>
<dbReference type="AlphaFoldDB" id="A0A6N2ANF1"/>
<keyword evidence="1" id="KW-0175">Coiled coil</keyword>
<feature type="coiled-coil region" evidence="1">
    <location>
        <begin position="237"/>
        <end position="271"/>
    </location>
</feature>
<evidence type="ECO:0000313" key="2">
    <source>
        <dbReference type="EMBL" id="TMW83248.1"/>
    </source>
</evidence>
<proteinExistence type="predicted"/>
<organism evidence="2">
    <name type="scientific">Solanum chilense</name>
    <name type="common">Tomato</name>
    <name type="synonym">Lycopersicon chilense</name>
    <dbReference type="NCBI Taxonomy" id="4083"/>
    <lineage>
        <taxon>Eukaryota</taxon>
        <taxon>Viridiplantae</taxon>
        <taxon>Streptophyta</taxon>
        <taxon>Embryophyta</taxon>
        <taxon>Tracheophyta</taxon>
        <taxon>Spermatophyta</taxon>
        <taxon>Magnoliopsida</taxon>
        <taxon>eudicotyledons</taxon>
        <taxon>Gunneridae</taxon>
        <taxon>Pentapetalae</taxon>
        <taxon>asterids</taxon>
        <taxon>lamiids</taxon>
        <taxon>Solanales</taxon>
        <taxon>Solanaceae</taxon>
        <taxon>Solanoideae</taxon>
        <taxon>Solaneae</taxon>
        <taxon>Solanum</taxon>
        <taxon>Solanum subgen. Lycopersicon</taxon>
    </lineage>
</organism>
<comment type="caution">
    <text evidence="2">The sequence shown here is derived from an EMBL/GenBank/DDBJ whole genome shotgun (WGS) entry which is preliminary data.</text>
</comment>
<evidence type="ECO:0000256" key="1">
    <source>
        <dbReference type="SAM" id="Coils"/>
    </source>
</evidence>
<reference evidence="2" key="1">
    <citation type="submission" date="2019-05" db="EMBL/GenBank/DDBJ databases">
        <title>The de novo reference genome and transcriptome assemblies of the wild tomato species Solanum chilense.</title>
        <authorList>
            <person name="Stam R."/>
            <person name="Nosenko T."/>
            <person name="Hoerger A.C."/>
            <person name="Stephan W."/>
            <person name="Seidel M.A."/>
            <person name="Kuhn J.M.M."/>
            <person name="Haberer G."/>
            <person name="Tellier A."/>
        </authorList>
    </citation>
    <scope>NUCLEOTIDE SEQUENCE</scope>
    <source>
        <tissue evidence="2">Mature leaves</tissue>
    </source>
</reference>
<sequence length="277" mass="31243">MNNLYSGRWKEEMSTAENRSARTFKVSNFKLLESGVIDVFTEETEKAYMKKRPGTQGKIEEQVNKQETVDNLRKQSILAGREDGSVNTIVNDIVVHLDETLLGKILRVPRDGTMCVVGKTCSVEFVTQCSKQPTTKCAGLFKKGMKSEYQLAVEFVNKTLLPQTEKRTSTTSVDLYVMELLCKFEPLNLPGIMVEHMYKTVIERKGILVGTVKQAFSETTLVECECIEWKGNSKSKMSQLIKDQDQLKHEVEELTMKLSGKDAEIAILKAELLTAQT</sequence>
<accession>A0A6N2ANF1</accession>